<proteinExistence type="predicted"/>
<sequence>MKNVSICFISLITISLILSPLLRRSSNYNSIRSSHKSYIKKRMNYRKICKPKKNPNYEKNQNEESFKSKGTNWQGDWSSGNCAYKMWSRPSNLGYIAISSNQWKESKACGTCISVTGPGGTFIGIVGDQCPSCVQDGLDLDDSFWNQVSGNQKPGIIDINWTIIPCSFSEPLKFINNIGTSQYWVSIQVVGSNTAIQSLEISHPGKESWQTLKLGTNSNYWQLEGDGGEMGETADLKVTCQDGKTFITQSVDIATPQNIHTATVNCN</sequence>
<evidence type="ECO:0000256" key="2">
    <source>
        <dbReference type="SAM" id="MobiDB-lite"/>
    </source>
</evidence>
<dbReference type="InterPro" id="IPR036908">
    <property type="entry name" value="RlpA-like_sf"/>
</dbReference>
<evidence type="ECO:0000256" key="1">
    <source>
        <dbReference type="ARBA" id="ARBA00022729"/>
    </source>
</evidence>
<reference evidence="4" key="1">
    <citation type="submission" date="2013-11" db="EMBL/GenBank/DDBJ databases">
        <title>Genome sequence of the fusiform rust pathogen reveals effectors for host alternation and coevolution with pine.</title>
        <authorList>
            <consortium name="DOE Joint Genome Institute"/>
            <person name="Smith K."/>
            <person name="Pendleton A."/>
            <person name="Kubisiak T."/>
            <person name="Anderson C."/>
            <person name="Salamov A."/>
            <person name="Aerts A."/>
            <person name="Riley R."/>
            <person name="Clum A."/>
            <person name="Lindquist E."/>
            <person name="Ence D."/>
            <person name="Campbell M."/>
            <person name="Kronenberg Z."/>
            <person name="Feau N."/>
            <person name="Dhillon B."/>
            <person name="Hamelin R."/>
            <person name="Burleigh J."/>
            <person name="Smith J."/>
            <person name="Yandell M."/>
            <person name="Nelson C."/>
            <person name="Grigoriev I."/>
            <person name="Davis J."/>
        </authorList>
    </citation>
    <scope>NUCLEOTIDE SEQUENCE</scope>
    <source>
        <strain evidence="4">G11</strain>
    </source>
</reference>
<keyword evidence="5" id="KW-1185">Reference proteome</keyword>
<dbReference type="PANTHER" id="PTHR31836">
    <property type="match status" value="1"/>
</dbReference>
<accession>A0A9P6NFX2</accession>
<dbReference type="CDD" id="cd22271">
    <property type="entry name" value="DPBB_EXP_N-like"/>
    <property type="match status" value="1"/>
</dbReference>
<keyword evidence="1 3" id="KW-0732">Signal</keyword>
<dbReference type="Gene3D" id="2.60.40.760">
    <property type="entry name" value="Expansin, cellulose-binding-like domain"/>
    <property type="match status" value="1"/>
</dbReference>
<feature type="chain" id="PRO_5040135184" evidence="3">
    <location>
        <begin position="20"/>
        <end position="267"/>
    </location>
</feature>
<feature type="region of interest" description="Disordered" evidence="2">
    <location>
        <begin position="51"/>
        <end position="70"/>
    </location>
</feature>
<dbReference type="PANTHER" id="PTHR31836:SF21">
    <property type="entry name" value="EXPANSIN-LIKE PROTEIN 7"/>
    <property type="match status" value="1"/>
</dbReference>
<dbReference type="OrthoDB" id="406505at2759"/>
<dbReference type="InterPro" id="IPR051477">
    <property type="entry name" value="Expansin_CellWall"/>
</dbReference>
<evidence type="ECO:0000313" key="4">
    <source>
        <dbReference type="EMBL" id="KAG0142955.1"/>
    </source>
</evidence>
<comment type="caution">
    <text evidence="4">The sequence shown here is derived from an EMBL/GenBank/DDBJ whole genome shotgun (WGS) entry which is preliminary data.</text>
</comment>
<organism evidence="4 5">
    <name type="scientific">Cronartium quercuum f. sp. fusiforme G11</name>
    <dbReference type="NCBI Taxonomy" id="708437"/>
    <lineage>
        <taxon>Eukaryota</taxon>
        <taxon>Fungi</taxon>
        <taxon>Dikarya</taxon>
        <taxon>Basidiomycota</taxon>
        <taxon>Pucciniomycotina</taxon>
        <taxon>Pucciniomycetes</taxon>
        <taxon>Pucciniales</taxon>
        <taxon>Coleosporiaceae</taxon>
        <taxon>Cronartium</taxon>
    </lineage>
</organism>
<protein>
    <submittedName>
        <fullName evidence="4">Uncharacterized protein</fullName>
    </submittedName>
</protein>
<dbReference type="InterPro" id="IPR036749">
    <property type="entry name" value="Expansin_CBD_sf"/>
</dbReference>
<dbReference type="SUPFAM" id="SSF50685">
    <property type="entry name" value="Barwin-like endoglucanases"/>
    <property type="match status" value="1"/>
</dbReference>
<dbReference type="EMBL" id="MU167333">
    <property type="protein sequence ID" value="KAG0142955.1"/>
    <property type="molecule type" value="Genomic_DNA"/>
</dbReference>
<gene>
    <name evidence="4" type="ORF">CROQUDRAFT_49550</name>
</gene>
<dbReference type="Gene3D" id="2.40.40.10">
    <property type="entry name" value="RlpA-like domain"/>
    <property type="match status" value="1"/>
</dbReference>
<evidence type="ECO:0000256" key="3">
    <source>
        <dbReference type="SAM" id="SignalP"/>
    </source>
</evidence>
<dbReference type="Proteomes" id="UP000886653">
    <property type="component" value="Unassembled WGS sequence"/>
</dbReference>
<feature type="signal peptide" evidence="3">
    <location>
        <begin position="1"/>
        <end position="19"/>
    </location>
</feature>
<dbReference type="InterPro" id="IPR049818">
    <property type="entry name" value="Expansin_EXLX1-like"/>
</dbReference>
<name>A0A9P6NFX2_9BASI</name>
<evidence type="ECO:0000313" key="5">
    <source>
        <dbReference type="Proteomes" id="UP000886653"/>
    </source>
</evidence>
<dbReference type="AlphaFoldDB" id="A0A9P6NFX2"/>
<dbReference type="NCBIfam" id="NF041144">
    <property type="entry name" value="expansin_EXLX1"/>
    <property type="match status" value="1"/>
</dbReference>